<keyword evidence="2" id="KW-1185">Reference proteome</keyword>
<reference evidence="1 2" key="1">
    <citation type="submission" date="2012-09" db="EMBL/GenBank/DDBJ databases">
        <title>Genome Sequence of alkane-degrading Bacterium Alcanivorax jadensis T9.</title>
        <authorList>
            <person name="Lai Q."/>
            <person name="Shao Z."/>
        </authorList>
    </citation>
    <scope>NUCLEOTIDE SEQUENCE [LARGE SCALE GENOMIC DNA]</scope>
    <source>
        <strain evidence="1 2">T9</strain>
    </source>
</reference>
<name>A0ABR4WF68_9GAMM</name>
<protein>
    <recommendedName>
        <fullName evidence="3">Ligand-binding SRPBCC domain-containing protein</fullName>
    </recommendedName>
</protein>
<comment type="caution">
    <text evidence="1">The sequence shown here is derived from an EMBL/GenBank/DDBJ whole genome shotgun (WGS) entry which is preliminary data.</text>
</comment>
<gene>
    <name evidence="1" type="ORF">T9A_01287</name>
</gene>
<proteinExistence type="predicted"/>
<evidence type="ECO:0008006" key="3">
    <source>
        <dbReference type="Google" id="ProtNLM"/>
    </source>
</evidence>
<dbReference type="EMBL" id="ARXU01000003">
    <property type="protein sequence ID" value="KGD62078.1"/>
    <property type="molecule type" value="Genomic_DNA"/>
</dbReference>
<dbReference type="Gene3D" id="3.30.530.20">
    <property type="match status" value="1"/>
</dbReference>
<accession>A0ABR4WF68</accession>
<evidence type="ECO:0000313" key="2">
    <source>
        <dbReference type="Proteomes" id="UP000029443"/>
    </source>
</evidence>
<evidence type="ECO:0000313" key="1">
    <source>
        <dbReference type="EMBL" id="KGD62078.1"/>
    </source>
</evidence>
<dbReference type="Proteomes" id="UP000029443">
    <property type="component" value="Unassembled WGS sequence"/>
</dbReference>
<organism evidence="1 2">
    <name type="scientific">Alcanivorax jadensis T9</name>
    <dbReference type="NCBI Taxonomy" id="1177181"/>
    <lineage>
        <taxon>Bacteria</taxon>
        <taxon>Pseudomonadati</taxon>
        <taxon>Pseudomonadota</taxon>
        <taxon>Gammaproteobacteria</taxon>
        <taxon>Oceanospirillales</taxon>
        <taxon>Alcanivoracaceae</taxon>
        <taxon>Alcanivorax</taxon>
    </lineage>
</organism>
<dbReference type="InterPro" id="IPR023393">
    <property type="entry name" value="START-like_dom_sf"/>
</dbReference>
<dbReference type="SUPFAM" id="SSF55961">
    <property type="entry name" value="Bet v1-like"/>
    <property type="match status" value="1"/>
</dbReference>
<dbReference type="RefSeq" id="WP_035246139.1">
    <property type="nucleotide sequence ID" value="NZ_ARXU01000003.1"/>
</dbReference>
<sequence>MLIRLEFSSALPVSRAALWRAITAMEGINDEMRPWLTMGAPAGVRSLQDVPLTPGKPLFRSSIKLFGWLPVGYSDLTLLSLTPGEGFVEASPMTGMREWRHERRLEDSDTGCRLLDTLVFEPRVLPTVTSAIIRAFFGHRHRRLRRRYR</sequence>